<dbReference type="EMBL" id="BK015764">
    <property type="protein sequence ID" value="DAE23980.1"/>
    <property type="molecule type" value="Genomic_DNA"/>
</dbReference>
<evidence type="ECO:0000313" key="1">
    <source>
        <dbReference type="EMBL" id="DAE23980.1"/>
    </source>
</evidence>
<accession>A0A8S5QZ78</accession>
<proteinExistence type="predicted"/>
<reference evidence="1" key="1">
    <citation type="journal article" date="2021" name="Proc. Natl. Acad. Sci. U.S.A.">
        <title>A Catalog of Tens of Thousands of Viruses from Human Metagenomes Reveals Hidden Associations with Chronic Diseases.</title>
        <authorList>
            <person name="Tisza M.J."/>
            <person name="Buck C.B."/>
        </authorList>
    </citation>
    <scope>NUCLEOTIDE SEQUENCE</scope>
    <source>
        <strain evidence="1">CtAnS47</strain>
    </source>
</reference>
<sequence>MRYKIYYGAKPTFTNADRKDFSRGGYECKALMKDRRNRPVVISQSKDRDFPVWKVEYGFSCVLFGSYEEALAFCHGRFTR</sequence>
<organism evidence="1">
    <name type="scientific">Siphoviridae sp. ctAnS47</name>
    <dbReference type="NCBI Taxonomy" id="2826183"/>
    <lineage>
        <taxon>Viruses</taxon>
        <taxon>Duplodnaviria</taxon>
        <taxon>Heunggongvirae</taxon>
        <taxon>Uroviricota</taxon>
        <taxon>Caudoviricetes</taxon>
    </lineage>
</organism>
<protein>
    <submittedName>
        <fullName evidence="1">Uncharacterized protein</fullName>
    </submittedName>
</protein>
<name>A0A8S5QZ78_9CAUD</name>